<dbReference type="SMART" id="SM00408">
    <property type="entry name" value="IGc2"/>
    <property type="match status" value="3"/>
</dbReference>
<evidence type="ECO:0000256" key="3">
    <source>
        <dbReference type="ARBA" id="ARBA00022475"/>
    </source>
</evidence>
<protein>
    <submittedName>
        <fullName evidence="13">Uncharacterized protein</fullName>
    </submittedName>
</protein>
<dbReference type="Gene3D" id="2.60.40.10">
    <property type="entry name" value="Immunoglobulins"/>
    <property type="match status" value="3"/>
</dbReference>
<keyword evidence="5" id="KW-0677">Repeat</keyword>
<dbReference type="OrthoDB" id="9909311at2759"/>
<dbReference type="InterPro" id="IPR036179">
    <property type="entry name" value="Ig-like_dom_sf"/>
</dbReference>
<evidence type="ECO:0000256" key="5">
    <source>
        <dbReference type="ARBA" id="ARBA00022737"/>
    </source>
</evidence>
<dbReference type="GO" id="GO:0043005">
    <property type="term" value="C:neuron projection"/>
    <property type="evidence" value="ECO:0007669"/>
    <property type="project" value="TreeGrafter"/>
</dbReference>
<keyword evidence="7" id="KW-0472">Membrane</keyword>
<feature type="domain" description="Ig-like" evidence="11">
    <location>
        <begin position="216"/>
        <end position="309"/>
    </location>
</feature>
<proteinExistence type="predicted"/>
<dbReference type="InterPro" id="IPR013783">
    <property type="entry name" value="Ig-like_fold"/>
</dbReference>
<keyword evidence="4" id="KW-0732">Signal</keyword>
<accession>A0A7R8YU95</accession>
<comment type="subcellular location">
    <subcellularLocation>
        <location evidence="2">Cell membrane</location>
    </subcellularLocation>
    <subcellularLocation>
        <location evidence="1">Nucleus</location>
    </subcellularLocation>
</comment>
<dbReference type="FunFam" id="2.60.40.10:FF:000328">
    <property type="entry name" value="CLUMA_CG000981, isoform A"/>
    <property type="match status" value="1"/>
</dbReference>
<dbReference type="AlphaFoldDB" id="A0A7R8YU95"/>
<dbReference type="InterPro" id="IPR003599">
    <property type="entry name" value="Ig_sub"/>
</dbReference>
<reference evidence="13 14" key="1">
    <citation type="submission" date="2020-11" db="EMBL/GenBank/DDBJ databases">
        <authorList>
            <person name="Wallbank WR R."/>
            <person name="Pardo Diaz C."/>
            <person name="Kozak K."/>
            <person name="Martin S."/>
            <person name="Jiggins C."/>
            <person name="Moest M."/>
            <person name="Warren A I."/>
            <person name="Generalovic N T."/>
            <person name="Byers J.R.P. K."/>
            <person name="Montejo-Kovacevich G."/>
            <person name="Yen C E."/>
        </authorList>
    </citation>
    <scope>NUCLEOTIDE SEQUENCE [LARGE SCALE GENOMIC DNA]</scope>
</reference>
<evidence type="ECO:0000256" key="1">
    <source>
        <dbReference type="ARBA" id="ARBA00004123"/>
    </source>
</evidence>
<dbReference type="InterPro" id="IPR007110">
    <property type="entry name" value="Ig-like_dom"/>
</dbReference>
<dbReference type="InterPro" id="IPR009057">
    <property type="entry name" value="Homeodomain-like_sf"/>
</dbReference>
<evidence type="ECO:0000256" key="10">
    <source>
        <dbReference type="ARBA" id="ARBA00023319"/>
    </source>
</evidence>
<keyword evidence="14" id="KW-1185">Reference proteome</keyword>
<dbReference type="EMBL" id="LR899011">
    <property type="protein sequence ID" value="CAD7085562.1"/>
    <property type="molecule type" value="Genomic_DNA"/>
</dbReference>
<feature type="domain" description="Ig-like" evidence="11">
    <location>
        <begin position="119"/>
        <end position="211"/>
    </location>
</feature>
<dbReference type="Pfam" id="PF03221">
    <property type="entry name" value="HTH_Tnp_Tc5"/>
    <property type="match status" value="1"/>
</dbReference>
<evidence type="ECO:0000256" key="6">
    <source>
        <dbReference type="ARBA" id="ARBA00023125"/>
    </source>
</evidence>
<keyword evidence="9" id="KW-0325">Glycoprotein</keyword>
<dbReference type="InterPro" id="IPR051170">
    <property type="entry name" value="Neural/epithelial_adhesion"/>
</dbReference>
<dbReference type="InterPro" id="IPR003598">
    <property type="entry name" value="Ig_sub2"/>
</dbReference>
<dbReference type="Pfam" id="PF13927">
    <property type="entry name" value="Ig_3"/>
    <property type="match status" value="2"/>
</dbReference>
<organism evidence="13 14">
    <name type="scientific">Hermetia illucens</name>
    <name type="common">Black soldier fly</name>
    <dbReference type="NCBI Taxonomy" id="343691"/>
    <lineage>
        <taxon>Eukaryota</taxon>
        <taxon>Metazoa</taxon>
        <taxon>Ecdysozoa</taxon>
        <taxon>Arthropoda</taxon>
        <taxon>Hexapoda</taxon>
        <taxon>Insecta</taxon>
        <taxon>Pterygota</taxon>
        <taxon>Neoptera</taxon>
        <taxon>Endopterygota</taxon>
        <taxon>Diptera</taxon>
        <taxon>Brachycera</taxon>
        <taxon>Stratiomyomorpha</taxon>
        <taxon>Stratiomyidae</taxon>
        <taxon>Hermetiinae</taxon>
        <taxon>Hermetia</taxon>
    </lineage>
</organism>
<dbReference type="InParanoid" id="A0A7R8YU95"/>
<dbReference type="PANTHER" id="PTHR12231:SF157">
    <property type="entry name" value="DPR-INTERACTING PROTEIN EPSILON-RELATED"/>
    <property type="match status" value="1"/>
</dbReference>
<dbReference type="GO" id="GO:0003677">
    <property type="term" value="F:DNA binding"/>
    <property type="evidence" value="ECO:0007669"/>
    <property type="project" value="UniProtKB-KW"/>
</dbReference>
<dbReference type="SMART" id="SM00409">
    <property type="entry name" value="IG"/>
    <property type="match status" value="3"/>
</dbReference>
<keyword evidence="10" id="KW-0393">Immunoglobulin domain</keyword>
<sequence length="610" mass="69142">MKHRCQGDSVTEDPEFTDVIENITVPAGRNVKLACSVKNLGPYKVAWMHFEQSAILTVHNHVITRNPRISVTHDKHDKHRTWFLHINNVQEEDKGRYMCQINTVTAKTQFGYVHVVVPPNIDDSLTSSDVIVREGSNVTLRCRASGSPTPSIKWKRDDGSKISIRKDVTEVTEWEGESLELYRISRTGMGAYLCIASNGVPPSVSKRIKVSVDFAPMVWIPHQLVGVPMNYNVTLECFIEAHPTSLNYWTRENDQMISESTKYKTETIPGTPSYKATMRLTISNVEKSDYGSYKCVAKNPRGETDGTIKLYKNSKMHNLSSKRIRNGACYDVDRAVSIWFDQMRASGAIISTNMILEKSKQFAVTLNKDFNPTTGWLWRWQKREGISLKKIHGEAASADSESANNFINTLFPNLIEGYKSSDIFNADESGLFFKALPVSTLSRKESHNNGFKSSKDRLTLLFICNATGDYKKAKFISECDAAPSAENEQEDITETISDLSGDEFDNYIRCDDNLVCCGQLTDEEIVKEISLEKEDNEDYSDSDAEDEIPDEIPSLPNVLNSLTTVRKFLLPQNEFIQELENIEEYVYKNYLKKITQSKITDYFKETPSSE</sequence>
<dbReference type="InterPro" id="IPR006600">
    <property type="entry name" value="HTH_CenpB_DNA-bd_dom"/>
</dbReference>
<dbReference type="GO" id="GO:0005634">
    <property type="term" value="C:nucleus"/>
    <property type="evidence" value="ECO:0007669"/>
    <property type="project" value="UniProtKB-SubCell"/>
</dbReference>
<dbReference type="FunFam" id="2.60.40.10:FF:000376">
    <property type="entry name" value="CLUMA_CG000981, isoform A"/>
    <property type="match status" value="1"/>
</dbReference>
<dbReference type="Pfam" id="PF07679">
    <property type="entry name" value="I-set"/>
    <property type="match status" value="1"/>
</dbReference>
<dbReference type="SUPFAM" id="SSF48726">
    <property type="entry name" value="Immunoglobulin"/>
    <property type="match status" value="3"/>
</dbReference>
<evidence type="ECO:0000259" key="12">
    <source>
        <dbReference type="PROSITE" id="PS51253"/>
    </source>
</evidence>
<evidence type="ECO:0000313" key="14">
    <source>
        <dbReference type="Proteomes" id="UP000594454"/>
    </source>
</evidence>
<dbReference type="Proteomes" id="UP000594454">
    <property type="component" value="Chromosome 3"/>
</dbReference>
<dbReference type="FunCoup" id="A0A7R8YU95">
    <property type="interactions" value="343"/>
</dbReference>
<evidence type="ECO:0000313" key="13">
    <source>
        <dbReference type="EMBL" id="CAD7085562.1"/>
    </source>
</evidence>
<gene>
    <name evidence="13" type="ORF">HERILL_LOCUS8394</name>
</gene>
<evidence type="ECO:0000256" key="2">
    <source>
        <dbReference type="ARBA" id="ARBA00004236"/>
    </source>
</evidence>
<keyword evidence="8" id="KW-1015">Disulfide bond</keyword>
<keyword evidence="6" id="KW-0238">DNA-binding</keyword>
<feature type="domain" description="HTH CENPB-type" evidence="12">
    <location>
        <begin position="320"/>
        <end position="390"/>
    </location>
</feature>
<dbReference type="SMART" id="SM00674">
    <property type="entry name" value="CENPB"/>
    <property type="match status" value="1"/>
</dbReference>
<keyword evidence="3" id="KW-1003">Cell membrane</keyword>
<evidence type="ECO:0000259" key="11">
    <source>
        <dbReference type="PROSITE" id="PS50835"/>
    </source>
</evidence>
<evidence type="ECO:0000256" key="9">
    <source>
        <dbReference type="ARBA" id="ARBA00023180"/>
    </source>
</evidence>
<dbReference type="SUPFAM" id="SSF46689">
    <property type="entry name" value="Homeodomain-like"/>
    <property type="match status" value="1"/>
</dbReference>
<evidence type="ECO:0000256" key="7">
    <source>
        <dbReference type="ARBA" id="ARBA00023136"/>
    </source>
</evidence>
<dbReference type="PROSITE" id="PS51253">
    <property type="entry name" value="HTH_CENPB"/>
    <property type="match status" value="1"/>
</dbReference>
<feature type="domain" description="Ig-like" evidence="11">
    <location>
        <begin position="14"/>
        <end position="109"/>
    </location>
</feature>
<dbReference type="GO" id="GO:0005886">
    <property type="term" value="C:plasma membrane"/>
    <property type="evidence" value="ECO:0007669"/>
    <property type="project" value="UniProtKB-SubCell"/>
</dbReference>
<evidence type="ECO:0000256" key="4">
    <source>
        <dbReference type="ARBA" id="ARBA00022729"/>
    </source>
</evidence>
<dbReference type="Gene3D" id="1.10.10.60">
    <property type="entry name" value="Homeodomain-like"/>
    <property type="match status" value="1"/>
</dbReference>
<evidence type="ECO:0000256" key="8">
    <source>
        <dbReference type="ARBA" id="ARBA00023157"/>
    </source>
</evidence>
<dbReference type="PROSITE" id="PS50835">
    <property type="entry name" value="IG_LIKE"/>
    <property type="match status" value="3"/>
</dbReference>
<dbReference type="InterPro" id="IPR013098">
    <property type="entry name" value="Ig_I-set"/>
</dbReference>
<dbReference type="PANTHER" id="PTHR12231">
    <property type="entry name" value="CTX-RELATED TYPE I TRANSMEMBRANE PROTEIN"/>
    <property type="match status" value="1"/>
</dbReference>
<name>A0A7R8YU95_HERIL</name>